<dbReference type="CDD" id="cd05489">
    <property type="entry name" value="xylanase_inhibitor_I_like"/>
    <property type="match status" value="1"/>
</dbReference>
<reference evidence="5 6" key="1">
    <citation type="journal article" date="2019" name="Sci. Rep.">
        <title>A high-quality genome of Eragrostis curvula grass provides insights into Poaceae evolution and supports new strategies to enhance forage quality.</title>
        <authorList>
            <person name="Carballo J."/>
            <person name="Santos B.A.C.M."/>
            <person name="Zappacosta D."/>
            <person name="Garbus I."/>
            <person name="Selva J.P."/>
            <person name="Gallo C.A."/>
            <person name="Diaz A."/>
            <person name="Albertini E."/>
            <person name="Caccamo M."/>
            <person name="Echenique V."/>
        </authorList>
    </citation>
    <scope>NUCLEOTIDE SEQUENCE [LARGE SCALE GENOMIC DNA]</scope>
    <source>
        <strain evidence="6">cv. Victoria</strain>
        <tissue evidence="5">Leaf</tissue>
    </source>
</reference>
<dbReference type="Pfam" id="PF14543">
    <property type="entry name" value="TAXi_N"/>
    <property type="match status" value="1"/>
</dbReference>
<name>A0A5J9VFD3_9POAL</name>
<comment type="caution">
    <text evidence="5">The sequence shown here is derived from an EMBL/GenBank/DDBJ whole genome shotgun (WGS) entry which is preliminary data.</text>
</comment>
<dbReference type="InterPro" id="IPR032861">
    <property type="entry name" value="TAXi_N"/>
</dbReference>
<dbReference type="InterPro" id="IPR032799">
    <property type="entry name" value="TAXi_C"/>
</dbReference>
<dbReference type="PANTHER" id="PTHR47965">
    <property type="entry name" value="ASPARTYL PROTEASE-RELATED"/>
    <property type="match status" value="1"/>
</dbReference>
<dbReference type="GO" id="GO:0004190">
    <property type="term" value="F:aspartic-type endopeptidase activity"/>
    <property type="evidence" value="ECO:0007669"/>
    <property type="project" value="InterPro"/>
</dbReference>
<dbReference type="Gramene" id="TVU34696">
    <property type="protein sequence ID" value="TVU34696"/>
    <property type="gene ID" value="EJB05_16543"/>
</dbReference>
<dbReference type="PANTHER" id="PTHR47965:SF61">
    <property type="entry name" value="OS01G0937100 PROTEIN"/>
    <property type="match status" value="1"/>
</dbReference>
<dbReference type="InterPro" id="IPR033121">
    <property type="entry name" value="PEPTIDASE_A1"/>
</dbReference>
<evidence type="ECO:0000256" key="2">
    <source>
        <dbReference type="ARBA" id="ARBA00022729"/>
    </source>
</evidence>
<dbReference type="InterPro" id="IPR033868">
    <property type="entry name" value="Xylanase_inhibitor_I-like"/>
</dbReference>
<feature type="non-terminal residue" evidence="5">
    <location>
        <position position="1"/>
    </location>
</feature>
<dbReference type="Pfam" id="PF14541">
    <property type="entry name" value="TAXi_C"/>
    <property type="match status" value="1"/>
</dbReference>
<dbReference type="Proteomes" id="UP000324897">
    <property type="component" value="Unassembled WGS sequence"/>
</dbReference>
<dbReference type="Gene3D" id="2.40.70.10">
    <property type="entry name" value="Acid Proteases"/>
    <property type="match status" value="2"/>
</dbReference>
<evidence type="ECO:0000256" key="3">
    <source>
        <dbReference type="SAM" id="SignalP"/>
    </source>
</evidence>
<keyword evidence="6" id="KW-1185">Reference proteome</keyword>
<keyword evidence="2 3" id="KW-0732">Signal</keyword>
<proteinExistence type="inferred from homology"/>
<dbReference type="EMBL" id="RWGY01000009">
    <property type="protein sequence ID" value="TVU34696.1"/>
    <property type="molecule type" value="Genomic_DNA"/>
</dbReference>
<feature type="domain" description="Peptidase A1" evidence="4">
    <location>
        <begin position="38"/>
        <end position="391"/>
    </location>
</feature>
<dbReference type="SUPFAM" id="SSF50630">
    <property type="entry name" value="Acid proteases"/>
    <property type="match status" value="1"/>
</dbReference>
<evidence type="ECO:0000313" key="5">
    <source>
        <dbReference type="EMBL" id="TVU34696.1"/>
    </source>
</evidence>
<dbReference type="AlphaFoldDB" id="A0A5J9VFD3"/>
<dbReference type="OrthoDB" id="1258937at2759"/>
<dbReference type="GO" id="GO:0006508">
    <property type="term" value="P:proteolysis"/>
    <property type="evidence" value="ECO:0007669"/>
    <property type="project" value="InterPro"/>
</dbReference>
<gene>
    <name evidence="5" type="ORF">EJB05_16543</name>
</gene>
<comment type="similarity">
    <text evidence="1">Belongs to the peptidase A1 family.</text>
</comment>
<sequence>MKMPRVKPLLLAISLLVVAWPASCSNLPVLLPVAKDPATSLYTIPVRDGDNHVIDLAGPLLWSTCAGDHLPASFDCQDRECQLATAYRPPGCRAAGQACKKQCKAYPYNPISGQCAAANLIHSRLIANTTDGKNSVSQVSVRAVGVCAPSKLLARLPKGVTGVAGLAGSGLALPAQVAASQHVANKFLLCLPKRGEGVAIFGGGPFFLPETPTTEFTSTLANTPLRSRKGSPMYYLSVKNIAVNEAPVPLPGYALDNGGVVLCSRVPYTLLRPDVYRPLVNAFDKALRRNDAKVPAVAPFELCYKSSMLGNTRLGYAVPSIKLVLEGGKDWTFLGTNSMVDVNDHTACLAFAEMKDAKPGDGNVPSMVIGGFQMENTLLQFDLEKGQLGFKKKKETQSQ</sequence>
<evidence type="ECO:0000259" key="4">
    <source>
        <dbReference type="PROSITE" id="PS51767"/>
    </source>
</evidence>
<feature type="chain" id="PRO_5023831539" description="Peptidase A1 domain-containing protein" evidence="3">
    <location>
        <begin position="25"/>
        <end position="399"/>
    </location>
</feature>
<feature type="signal peptide" evidence="3">
    <location>
        <begin position="1"/>
        <end position="24"/>
    </location>
</feature>
<protein>
    <recommendedName>
        <fullName evidence="4">Peptidase A1 domain-containing protein</fullName>
    </recommendedName>
</protein>
<evidence type="ECO:0000313" key="6">
    <source>
        <dbReference type="Proteomes" id="UP000324897"/>
    </source>
</evidence>
<dbReference type="PROSITE" id="PS51767">
    <property type="entry name" value="PEPTIDASE_A1"/>
    <property type="match status" value="1"/>
</dbReference>
<organism evidence="5 6">
    <name type="scientific">Eragrostis curvula</name>
    <name type="common">weeping love grass</name>
    <dbReference type="NCBI Taxonomy" id="38414"/>
    <lineage>
        <taxon>Eukaryota</taxon>
        <taxon>Viridiplantae</taxon>
        <taxon>Streptophyta</taxon>
        <taxon>Embryophyta</taxon>
        <taxon>Tracheophyta</taxon>
        <taxon>Spermatophyta</taxon>
        <taxon>Magnoliopsida</taxon>
        <taxon>Liliopsida</taxon>
        <taxon>Poales</taxon>
        <taxon>Poaceae</taxon>
        <taxon>PACMAD clade</taxon>
        <taxon>Chloridoideae</taxon>
        <taxon>Eragrostideae</taxon>
        <taxon>Eragrostidinae</taxon>
        <taxon>Eragrostis</taxon>
    </lineage>
</organism>
<accession>A0A5J9VFD3</accession>
<dbReference type="FunFam" id="2.40.70.10:FF:000088">
    <property type="entry name" value="Eukaryotic aspartyl protease family protein"/>
    <property type="match status" value="1"/>
</dbReference>
<dbReference type="FunFam" id="2.40.70.10:FF:000075">
    <property type="entry name" value="Putative xylanase inhibitor"/>
    <property type="match status" value="1"/>
</dbReference>
<dbReference type="InterPro" id="IPR021109">
    <property type="entry name" value="Peptidase_aspartic_dom_sf"/>
</dbReference>
<dbReference type="InterPro" id="IPR001461">
    <property type="entry name" value="Aspartic_peptidase_A1"/>
</dbReference>
<evidence type="ECO:0000256" key="1">
    <source>
        <dbReference type="ARBA" id="ARBA00007447"/>
    </source>
</evidence>